<feature type="transmembrane region" description="Helical" evidence="1">
    <location>
        <begin position="163"/>
        <end position="187"/>
    </location>
</feature>
<sequence length="246" mass="27050">MLQSNGDVILNSRCDGQMETGNVFTINYTAFNSHCNCTITPRFNGSLFFQTHTKTENCSTEIAIHRLQQSEFNTLITIPCKDGGRALVFSVTQDSVFYITSRSTNTTIDPEIFSQYIVFSVKNIPPDTSSENISVVCGSPLGAESTITTTCTSDLKDDVSGKAFLSLQIPLAIFVVISIVSTIMNMYSYIHFKSRKKCGSKNTNVQISPRSGTEATAETYTELGNTVSENQYDSVAGQDNYTHMNV</sequence>
<keyword evidence="1" id="KW-0812">Transmembrane</keyword>
<dbReference type="Proteomes" id="UP000005408">
    <property type="component" value="Unassembled WGS sequence"/>
</dbReference>
<evidence type="ECO:0000256" key="1">
    <source>
        <dbReference type="SAM" id="Phobius"/>
    </source>
</evidence>
<protein>
    <submittedName>
        <fullName evidence="2">Uncharacterized protein</fullName>
    </submittedName>
</protein>
<keyword evidence="1" id="KW-1133">Transmembrane helix</keyword>
<evidence type="ECO:0000313" key="3">
    <source>
        <dbReference type="Proteomes" id="UP000005408"/>
    </source>
</evidence>
<keyword evidence="3" id="KW-1185">Reference proteome</keyword>
<evidence type="ECO:0000313" key="2">
    <source>
        <dbReference type="EnsemblMetazoa" id="G18370.1:cds"/>
    </source>
</evidence>
<accession>A0A8W8JGF9</accession>
<proteinExistence type="predicted"/>
<keyword evidence="1" id="KW-0472">Membrane</keyword>
<reference evidence="2" key="1">
    <citation type="submission" date="2022-08" db="UniProtKB">
        <authorList>
            <consortium name="EnsemblMetazoa"/>
        </authorList>
    </citation>
    <scope>IDENTIFICATION</scope>
    <source>
        <strain evidence="2">05x7-T-G4-1.051#20</strain>
    </source>
</reference>
<name>A0A8W8JGF9_MAGGI</name>
<dbReference type="EnsemblMetazoa" id="G18370.1">
    <property type="protein sequence ID" value="G18370.1:cds"/>
    <property type="gene ID" value="G18370"/>
</dbReference>
<organism evidence="2 3">
    <name type="scientific">Magallana gigas</name>
    <name type="common">Pacific oyster</name>
    <name type="synonym">Crassostrea gigas</name>
    <dbReference type="NCBI Taxonomy" id="29159"/>
    <lineage>
        <taxon>Eukaryota</taxon>
        <taxon>Metazoa</taxon>
        <taxon>Spiralia</taxon>
        <taxon>Lophotrochozoa</taxon>
        <taxon>Mollusca</taxon>
        <taxon>Bivalvia</taxon>
        <taxon>Autobranchia</taxon>
        <taxon>Pteriomorphia</taxon>
        <taxon>Ostreida</taxon>
        <taxon>Ostreoidea</taxon>
        <taxon>Ostreidae</taxon>
        <taxon>Magallana</taxon>
    </lineage>
</organism>
<dbReference type="AlphaFoldDB" id="A0A8W8JGF9"/>